<evidence type="ECO:0008006" key="4">
    <source>
        <dbReference type="Google" id="ProtNLM"/>
    </source>
</evidence>
<keyword evidence="3" id="KW-1185">Reference proteome</keyword>
<feature type="chain" id="PRO_5045162322" description="DUF2891 domain-containing protein" evidence="1">
    <location>
        <begin position="22"/>
        <end position="389"/>
    </location>
</feature>
<protein>
    <recommendedName>
        <fullName evidence="4">DUF2891 domain-containing protein</fullName>
    </recommendedName>
</protein>
<evidence type="ECO:0000313" key="2">
    <source>
        <dbReference type="EMBL" id="GAA5508405.1"/>
    </source>
</evidence>
<dbReference type="Pfam" id="PF11199">
    <property type="entry name" value="DUF2891"/>
    <property type="match status" value="1"/>
</dbReference>
<dbReference type="RefSeq" id="WP_425572456.1">
    <property type="nucleotide sequence ID" value="NZ_BAABRO010000009.1"/>
</dbReference>
<comment type="caution">
    <text evidence="2">The sequence shown here is derived from an EMBL/GenBank/DDBJ whole genome shotgun (WGS) entry which is preliminary data.</text>
</comment>
<feature type="signal peptide" evidence="1">
    <location>
        <begin position="1"/>
        <end position="21"/>
    </location>
</feature>
<organism evidence="2 3">
    <name type="scientific">Novipirellula caenicola</name>
    <dbReference type="NCBI Taxonomy" id="1536901"/>
    <lineage>
        <taxon>Bacteria</taxon>
        <taxon>Pseudomonadati</taxon>
        <taxon>Planctomycetota</taxon>
        <taxon>Planctomycetia</taxon>
        <taxon>Pirellulales</taxon>
        <taxon>Pirellulaceae</taxon>
        <taxon>Novipirellula</taxon>
    </lineage>
</organism>
<accession>A0ABP9VUW3</accession>
<keyword evidence="1" id="KW-0732">Signal</keyword>
<dbReference type="InterPro" id="IPR021365">
    <property type="entry name" value="DUF2891"/>
</dbReference>
<name>A0ABP9VUW3_9BACT</name>
<dbReference type="EMBL" id="BAABRO010000009">
    <property type="protein sequence ID" value="GAA5508405.1"/>
    <property type="molecule type" value="Genomic_DNA"/>
</dbReference>
<sequence length="389" mass="44132">MPHFRPISVCLLSLFAFTAQTSSLMGQTSDGGTDDAANRFGTIDAAVADEWAALVLGAIDTEFPNKLSLVYVDADQIKTPQENFPAFYGCFDWHSSVHGHWLLARLLRTHPTMQTAPKIRTALATHLTQENIQRETEFFRRDEHKTFERMYGWAWYLRLVLELDRWDDADAQIWRENLRPLETLFVERITAYLPLLTFPIRTGQHTDTGFALGQILDYARAMQLEPLEQLVIDRAGAFYRSDVDYPVQYEPSGHDFFSSGWNEADLMRRVMPTATFVRWLEKFVPDVAVQLHDGTIAPVHVSDLTDGKLVHLAGLNLNRAWCLRAVANALPEDHRLRQPMLESAEKHLAAGLAYVNSGHYEGDHWLATFGLYALTQASESTQASENGHE</sequence>
<evidence type="ECO:0000256" key="1">
    <source>
        <dbReference type="SAM" id="SignalP"/>
    </source>
</evidence>
<proteinExistence type="predicted"/>
<reference evidence="2 3" key="1">
    <citation type="submission" date="2024-02" db="EMBL/GenBank/DDBJ databases">
        <title>Rhodopirellula caenicola NBRC 110016.</title>
        <authorList>
            <person name="Ichikawa N."/>
            <person name="Katano-Makiyama Y."/>
            <person name="Hidaka K."/>
        </authorList>
    </citation>
    <scope>NUCLEOTIDE SEQUENCE [LARGE SCALE GENOMIC DNA]</scope>
    <source>
        <strain evidence="2 3">NBRC 110016</strain>
    </source>
</reference>
<dbReference type="Proteomes" id="UP001416858">
    <property type="component" value="Unassembled WGS sequence"/>
</dbReference>
<evidence type="ECO:0000313" key="3">
    <source>
        <dbReference type="Proteomes" id="UP001416858"/>
    </source>
</evidence>
<gene>
    <name evidence="2" type="ORF">Rcae01_03871</name>
</gene>